<feature type="compositionally biased region" description="Basic and acidic residues" evidence="1">
    <location>
        <begin position="261"/>
        <end position="274"/>
    </location>
</feature>
<proteinExistence type="predicted"/>
<dbReference type="SMART" id="SM00312">
    <property type="entry name" value="PX"/>
    <property type="match status" value="1"/>
</dbReference>
<organism evidence="3 4">
    <name type="scientific">Malassezia yamatoensis</name>
    <dbReference type="NCBI Taxonomy" id="253288"/>
    <lineage>
        <taxon>Eukaryota</taxon>
        <taxon>Fungi</taxon>
        <taxon>Dikarya</taxon>
        <taxon>Basidiomycota</taxon>
        <taxon>Ustilaginomycotina</taxon>
        <taxon>Malasseziomycetes</taxon>
        <taxon>Malasseziales</taxon>
        <taxon>Malasseziaceae</taxon>
        <taxon>Malassezia</taxon>
    </lineage>
</organism>
<dbReference type="Pfam" id="PF12828">
    <property type="entry name" value="PXB"/>
    <property type="match status" value="1"/>
</dbReference>
<dbReference type="InterPro" id="IPR001683">
    <property type="entry name" value="PX_dom"/>
</dbReference>
<dbReference type="SUPFAM" id="SSF64268">
    <property type="entry name" value="PX domain"/>
    <property type="match status" value="1"/>
</dbReference>
<dbReference type="Proteomes" id="UP001219567">
    <property type="component" value="Chromosome 7"/>
</dbReference>
<dbReference type="AlphaFoldDB" id="A0AAJ6CIA2"/>
<sequence>MSSNPFRRELGNKQQNGAAVVRSSHEEPNDRLALTPLRAHYLKTTLVSLQLQEELHRLMQRDALAMLGPPFRGSVDMQDEMELVLFRHFLHKFVLTFPFFATAPADFFPNTVQVFLEKLLERNLIVLDEEQGDTSAAATVVRRFERYLSLLIGSGIHLAGQAEEVVKIGDQDRARLATIDARRKAAVSHRDDGQFEVNIASVRSVLGKGRLRSKSHDEFLVATSMGNGQCVYTARRYNDLQKLHVALRAKFPEDDIPAPPPKDRAAVTTERGESLTRERNRLTLRAYLRSLVSTSSVADSEIMRDFLLRDPIELSASEMHDVEIRKHADALRQEQQQEFAQETAARAKQIHEHIGAFKQDLLRPGGLSELFETIRHSPRVQDLPERYQLVIAWAKTSMASGLYNMFVGKDASSQNFAQLKYAHSMMPYFMVRSIMRISNPLSMMRSLLDLFLAQPFGQRSLLQRMVTGPIHEEVTEMRQLGSRVTARIGDAHLARKMDEFVAAPYRVQRVYLEQASDERIDIVTAILRSPLGGDLQQHQIHRVVQASRAYAELKRTRRAAVHRGEPEPEPDNDDAWLYEDLHVYLSLARHIHDKEQLIALIYDQATTGLMKEIITIFYAPLAQVYKAANIADTLSDVQTFITDLIKTVDECEAYGLNETHRMVNAFHDLVERHEPMFYGFIYQVHSKGSDLFDRLVQWIELFVSYVRDPSSDQHAGGLGQIDLNACLPRHAAQRAKVFSEVDRVIRDAYQRKLKREFKVQRKLAKEAVAQAADEVQAGLGSANDPVAEALSTQFGFSSMFGQVADVEAEESDSDKEDSWAFSDSNSDSDESEGPEDAEHFRHRQAPHPGSPAETRDDSGMGSKRHSMEAIRAMLPAFMEQEPVLMPVTPELGS</sequence>
<gene>
    <name evidence="3" type="ORF">MYAM1_003950</name>
</gene>
<accession>A0AAJ6CIA2</accession>
<reference evidence="3 4" key="1">
    <citation type="submission" date="2023-03" db="EMBL/GenBank/DDBJ databases">
        <title>Mating type loci evolution in Malassezia.</title>
        <authorList>
            <person name="Coelho M.A."/>
        </authorList>
    </citation>
    <scope>NUCLEOTIDE SEQUENCE [LARGE SCALE GENOMIC DNA]</scope>
    <source>
        <strain evidence="3 4">CBS 9725</strain>
    </source>
</reference>
<feature type="domain" description="PX" evidence="2">
    <location>
        <begin position="197"/>
        <end position="314"/>
    </location>
</feature>
<name>A0AAJ6CIA2_9BASI</name>
<feature type="compositionally biased region" description="Acidic residues" evidence="1">
    <location>
        <begin position="826"/>
        <end position="835"/>
    </location>
</feature>
<dbReference type="InterPro" id="IPR024554">
    <property type="entry name" value="LEC1-like_C"/>
</dbReference>
<dbReference type="InterPro" id="IPR024555">
    <property type="entry name" value="PX-associated"/>
</dbReference>
<dbReference type="EMBL" id="CP119949">
    <property type="protein sequence ID" value="WFD01188.1"/>
    <property type="molecule type" value="Genomic_DNA"/>
</dbReference>
<feature type="compositionally biased region" description="Basic and acidic residues" evidence="1">
    <location>
        <begin position="1"/>
        <end position="11"/>
    </location>
</feature>
<dbReference type="Pfam" id="PF00787">
    <property type="entry name" value="PX"/>
    <property type="match status" value="1"/>
</dbReference>
<dbReference type="GO" id="GO:0035091">
    <property type="term" value="F:phosphatidylinositol binding"/>
    <property type="evidence" value="ECO:0007669"/>
    <property type="project" value="InterPro"/>
</dbReference>
<evidence type="ECO:0000313" key="4">
    <source>
        <dbReference type="Proteomes" id="UP001219567"/>
    </source>
</evidence>
<dbReference type="InterPro" id="IPR036871">
    <property type="entry name" value="PX_dom_sf"/>
</dbReference>
<evidence type="ECO:0000256" key="1">
    <source>
        <dbReference type="SAM" id="MobiDB-lite"/>
    </source>
</evidence>
<dbReference type="PANTHER" id="PTHR47185">
    <property type="entry name" value="PX DOMAIN-CONTAINING PROTEIN YPR097W"/>
    <property type="match status" value="1"/>
</dbReference>
<dbReference type="Pfam" id="PF12825">
    <property type="entry name" value="DUF3818"/>
    <property type="match status" value="1"/>
</dbReference>
<dbReference type="InterPro" id="IPR047168">
    <property type="entry name" value="LEC1-like"/>
</dbReference>
<protein>
    <recommendedName>
        <fullName evidence="2">PX domain-containing protein</fullName>
    </recommendedName>
</protein>
<feature type="region of interest" description="Disordered" evidence="1">
    <location>
        <begin position="1"/>
        <end position="27"/>
    </location>
</feature>
<dbReference type="CDD" id="cd06869">
    <property type="entry name" value="PX_UP2_fungi"/>
    <property type="match status" value="1"/>
</dbReference>
<feature type="compositionally biased region" description="Acidic residues" evidence="1">
    <location>
        <begin position="806"/>
        <end position="815"/>
    </location>
</feature>
<evidence type="ECO:0000259" key="2">
    <source>
        <dbReference type="PROSITE" id="PS50195"/>
    </source>
</evidence>
<keyword evidence="4" id="KW-1185">Reference proteome</keyword>
<evidence type="ECO:0000313" key="3">
    <source>
        <dbReference type="EMBL" id="WFD01188.1"/>
    </source>
</evidence>
<dbReference type="PROSITE" id="PS50195">
    <property type="entry name" value="PX"/>
    <property type="match status" value="1"/>
</dbReference>
<feature type="region of interest" description="Disordered" evidence="1">
    <location>
        <begin position="252"/>
        <end position="274"/>
    </location>
</feature>
<dbReference type="PANTHER" id="PTHR47185:SF1">
    <property type="entry name" value="PX DOMAIN-CONTAINING PROTEIN YPR097W"/>
    <property type="match status" value="1"/>
</dbReference>
<dbReference type="Gene3D" id="3.30.1520.10">
    <property type="entry name" value="Phox-like domain"/>
    <property type="match status" value="1"/>
</dbReference>
<feature type="region of interest" description="Disordered" evidence="1">
    <location>
        <begin position="806"/>
        <end position="893"/>
    </location>
</feature>